<evidence type="ECO:0000259" key="18">
    <source>
        <dbReference type="Pfam" id="PF07238"/>
    </source>
</evidence>
<evidence type="ECO:0000256" key="15">
    <source>
        <dbReference type="ARBA" id="ARBA00048682"/>
    </source>
</evidence>
<keyword evidence="6" id="KW-1003">Cell membrane</keyword>
<evidence type="ECO:0000313" key="20">
    <source>
        <dbReference type="Proteomes" id="UP000243180"/>
    </source>
</evidence>
<comment type="similarity">
    <text evidence="3">Belongs to the glycosyltransferase 2 family.</text>
</comment>
<keyword evidence="11 16" id="KW-0812">Transmembrane</keyword>
<keyword evidence="9" id="KW-0328">Glycosyltransferase</keyword>
<evidence type="ECO:0000256" key="12">
    <source>
        <dbReference type="ARBA" id="ARBA00022916"/>
    </source>
</evidence>
<keyword evidence="12" id="KW-0135">Cellulose biosynthesis</keyword>
<evidence type="ECO:0000313" key="19">
    <source>
        <dbReference type="EMBL" id="BAV33568.1"/>
    </source>
</evidence>
<evidence type="ECO:0000259" key="17">
    <source>
        <dbReference type="Pfam" id="PF00535"/>
    </source>
</evidence>
<dbReference type="InParanoid" id="A0A1B4XFI4"/>
<keyword evidence="14 16" id="KW-0472">Membrane</keyword>
<evidence type="ECO:0000256" key="3">
    <source>
        <dbReference type="ARBA" id="ARBA00006739"/>
    </source>
</evidence>
<dbReference type="InterPro" id="IPR009875">
    <property type="entry name" value="PilZ_domain"/>
</dbReference>
<dbReference type="InterPro" id="IPR050321">
    <property type="entry name" value="Glycosyltr_2/OpgH_subfam"/>
</dbReference>
<dbReference type="EC" id="2.4.1.12" evidence="4"/>
<dbReference type="CDD" id="cd06421">
    <property type="entry name" value="CESA_CelA_like"/>
    <property type="match status" value="1"/>
</dbReference>
<evidence type="ECO:0000256" key="10">
    <source>
        <dbReference type="ARBA" id="ARBA00022679"/>
    </source>
</evidence>
<dbReference type="SUPFAM" id="SSF53448">
    <property type="entry name" value="Nucleotide-diphospho-sugar transferases"/>
    <property type="match status" value="1"/>
</dbReference>
<keyword evidence="13 16" id="KW-1133">Transmembrane helix</keyword>
<accession>A0A1B4XFI4</accession>
<dbReference type="Gene3D" id="3.90.550.10">
    <property type="entry name" value="Spore Coat Polysaccharide Biosynthesis Protein SpsA, Chain A"/>
    <property type="match status" value="1"/>
</dbReference>
<reference evidence="19 20" key="1">
    <citation type="submission" date="2015-05" db="EMBL/GenBank/DDBJ databases">
        <title>Complete genome sequence of a sulfur-oxidizing gammaproteobacterium strain HA5.</title>
        <authorList>
            <person name="Miura A."/>
            <person name="Kojima H."/>
            <person name="Fukui M."/>
        </authorList>
    </citation>
    <scope>NUCLEOTIDE SEQUENCE [LARGE SCALE GENOMIC DNA]</scope>
    <source>
        <strain evidence="19 20">HA5</strain>
    </source>
</reference>
<feature type="transmembrane region" description="Helical" evidence="16">
    <location>
        <begin position="341"/>
        <end position="358"/>
    </location>
</feature>
<name>A0A1B4XFI4_9GAMM</name>
<evidence type="ECO:0000256" key="7">
    <source>
        <dbReference type="ARBA" id="ARBA00022519"/>
    </source>
</evidence>
<protein>
    <recommendedName>
        <fullName evidence="5">Cellulose synthase catalytic subunit [UDP-forming]</fullName>
        <ecNumber evidence="4">2.4.1.12</ecNumber>
    </recommendedName>
</protein>
<evidence type="ECO:0000256" key="14">
    <source>
        <dbReference type="ARBA" id="ARBA00023136"/>
    </source>
</evidence>
<dbReference type="OrthoDB" id="9806824at2"/>
<sequence>MVPASNRAVTRLRALIVLAFVVYAPYYLIWRLGTFNPDAPFFSWLIWGAEVFGYLTAVLHIFMVSRLTSPQADSPPQGLTVDVFIPTYNESVSLLRHTLLAATRMEYPHQTWLLDDGNRPEMAALAKELGCRYLARTENTDAKAGNLNNALSHSQADFVAVFDADHVPHKDFLNRTLGFFQDEKVAFVQTPQDFYNLDSYQHRRHRRLSYIWTEQSLFFRVIQRGKDRWNAAYFCGSCAVLRRSALDSIGGFATGTVTEDLHTSIRLHKKGHKAVYYPVSMAFGLAPNSVRAFLLQRQRWGQGAMQVWRKEGILFTRGLTLPQRLNYLASVLTYFDGWQKTIFYLAPAVVLLTGVMPISVLGKDFLLHFIPFYILCFWAYEEAGRGYGGTVLTEQYNMARFATFALATIGGFGRHLKFTVTQKISLERDRARTVIPQLFVLLLSISAIIIGAILWQSQQHLSPGAFWANILWASINLGLAGAVVRFTLRRNHRRREYRFPIPLPAFIGKPETGRVLGLVEDISADGCRFISEKPVATAANVNGEIFLPSGRMPFAASISRHYEAVTPSRSSRARSHESGERASRKKLEYGLAFKWKSANDAAQLENFLYGSDVQWQILDLHEGVTTPVAWAVDLFTSGKSERVSEISPGEWLPVIYHPSGKDGQQDRFAVLSRTDWARKPARLIMFEPVPPDTHLKLYIFGHMPRDRVLGTVTDVQKLPTTIADIYLSRVTLEPIHTDEITRQS</sequence>
<dbReference type="InterPro" id="IPR001173">
    <property type="entry name" value="Glyco_trans_2-like"/>
</dbReference>
<evidence type="ECO:0000256" key="6">
    <source>
        <dbReference type="ARBA" id="ARBA00022475"/>
    </source>
</evidence>
<comment type="subcellular location">
    <subcellularLocation>
        <location evidence="1">Cell inner membrane</location>
        <topology evidence="1">Multi-pass membrane protein</topology>
    </subcellularLocation>
</comment>
<feature type="transmembrane region" description="Helical" evidence="16">
    <location>
        <begin position="395"/>
        <end position="413"/>
    </location>
</feature>
<dbReference type="AlphaFoldDB" id="A0A1B4XFI4"/>
<feature type="transmembrane region" description="Helical" evidence="16">
    <location>
        <begin position="466"/>
        <end position="488"/>
    </location>
</feature>
<evidence type="ECO:0000256" key="1">
    <source>
        <dbReference type="ARBA" id="ARBA00004429"/>
    </source>
</evidence>
<dbReference type="InterPro" id="IPR003919">
    <property type="entry name" value="Cell_synth_A"/>
</dbReference>
<feature type="transmembrane region" description="Helical" evidence="16">
    <location>
        <begin position="12"/>
        <end position="29"/>
    </location>
</feature>
<dbReference type="FunCoup" id="A0A1B4XFI4">
    <property type="interactions" value="97"/>
</dbReference>
<comment type="catalytic activity">
    <reaction evidence="15">
        <text>[(1-&gt;4)-beta-D-glucosyl](n) + UDP-alpha-D-glucose = [(1-&gt;4)-beta-D-glucosyl](n+1) + UDP + H(+)</text>
        <dbReference type="Rhea" id="RHEA:19929"/>
        <dbReference type="Rhea" id="RHEA-COMP:10033"/>
        <dbReference type="Rhea" id="RHEA-COMP:10034"/>
        <dbReference type="ChEBI" id="CHEBI:15378"/>
        <dbReference type="ChEBI" id="CHEBI:18246"/>
        <dbReference type="ChEBI" id="CHEBI:58223"/>
        <dbReference type="ChEBI" id="CHEBI:58885"/>
        <dbReference type="EC" id="2.4.1.12"/>
    </reaction>
</comment>
<dbReference type="Pfam" id="PF00535">
    <property type="entry name" value="Glycos_transf_2"/>
    <property type="match status" value="1"/>
</dbReference>
<keyword evidence="20" id="KW-1185">Reference proteome</keyword>
<evidence type="ECO:0000256" key="4">
    <source>
        <dbReference type="ARBA" id="ARBA00012539"/>
    </source>
</evidence>
<evidence type="ECO:0000256" key="8">
    <source>
        <dbReference type="ARBA" id="ARBA00022636"/>
    </source>
</evidence>
<evidence type="ECO:0000256" key="5">
    <source>
        <dbReference type="ARBA" id="ARBA00018714"/>
    </source>
</evidence>
<dbReference type="SUPFAM" id="SSF141371">
    <property type="entry name" value="PilZ domain-like"/>
    <property type="match status" value="1"/>
</dbReference>
<dbReference type="Pfam" id="PF03552">
    <property type="entry name" value="Cellulose_synt"/>
    <property type="match status" value="1"/>
</dbReference>
<dbReference type="PRINTS" id="PR01439">
    <property type="entry name" value="CELLSNTHASEA"/>
</dbReference>
<evidence type="ECO:0000256" key="16">
    <source>
        <dbReference type="SAM" id="Phobius"/>
    </source>
</evidence>
<dbReference type="Proteomes" id="UP000243180">
    <property type="component" value="Chromosome"/>
</dbReference>
<dbReference type="Pfam" id="PF07238">
    <property type="entry name" value="PilZ"/>
    <property type="match status" value="1"/>
</dbReference>
<dbReference type="KEGG" id="slim:SCL_1255"/>
<evidence type="ECO:0000256" key="11">
    <source>
        <dbReference type="ARBA" id="ARBA00022692"/>
    </source>
</evidence>
<dbReference type="RefSeq" id="WP_096360407.1">
    <property type="nucleotide sequence ID" value="NZ_AP014879.1"/>
</dbReference>
<dbReference type="GO" id="GO:0005886">
    <property type="term" value="C:plasma membrane"/>
    <property type="evidence" value="ECO:0007669"/>
    <property type="project" value="UniProtKB-SubCell"/>
</dbReference>
<dbReference type="PANTHER" id="PTHR43867:SF2">
    <property type="entry name" value="CELLULOSE SYNTHASE CATALYTIC SUBUNIT A [UDP-FORMING]"/>
    <property type="match status" value="1"/>
</dbReference>
<dbReference type="GO" id="GO:0035438">
    <property type="term" value="F:cyclic-di-GMP binding"/>
    <property type="evidence" value="ECO:0007669"/>
    <property type="project" value="InterPro"/>
</dbReference>
<dbReference type="EMBL" id="AP014879">
    <property type="protein sequence ID" value="BAV33568.1"/>
    <property type="molecule type" value="Genomic_DNA"/>
</dbReference>
<dbReference type="InterPro" id="IPR005150">
    <property type="entry name" value="Cellulose_synth"/>
</dbReference>
<evidence type="ECO:0000256" key="9">
    <source>
        <dbReference type="ARBA" id="ARBA00022676"/>
    </source>
</evidence>
<dbReference type="PANTHER" id="PTHR43867">
    <property type="entry name" value="CELLULOSE SYNTHASE CATALYTIC SUBUNIT A [UDP-FORMING]"/>
    <property type="match status" value="1"/>
</dbReference>
<dbReference type="GO" id="GO:0016760">
    <property type="term" value="F:cellulose synthase (UDP-forming) activity"/>
    <property type="evidence" value="ECO:0007669"/>
    <property type="project" value="UniProtKB-EC"/>
</dbReference>
<gene>
    <name evidence="19" type="ORF">SCL_1255</name>
</gene>
<keyword evidence="8" id="KW-0973">c-di-GMP</keyword>
<proteinExistence type="inferred from homology"/>
<feature type="domain" description="PilZ" evidence="18">
    <location>
        <begin position="493"/>
        <end position="608"/>
    </location>
</feature>
<dbReference type="GO" id="GO:0006011">
    <property type="term" value="P:UDP-alpha-D-glucose metabolic process"/>
    <property type="evidence" value="ECO:0007669"/>
    <property type="project" value="InterPro"/>
</dbReference>
<dbReference type="Gene3D" id="2.40.10.220">
    <property type="entry name" value="predicted glycosyltransferase like domains"/>
    <property type="match status" value="1"/>
</dbReference>
<feature type="transmembrane region" description="Helical" evidence="16">
    <location>
        <begin position="41"/>
        <end position="62"/>
    </location>
</feature>
<feature type="transmembrane region" description="Helical" evidence="16">
    <location>
        <begin position="434"/>
        <end position="454"/>
    </location>
</feature>
<evidence type="ECO:0000256" key="2">
    <source>
        <dbReference type="ARBA" id="ARBA00005186"/>
    </source>
</evidence>
<comment type="pathway">
    <text evidence="2">Glycan metabolism; bacterial cellulose biosynthesis.</text>
</comment>
<feature type="domain" description="Glycosyltransferase 2-like" evidence="17">
    <location>
        <begin position="83"/>
        <end position="249"/>
    </location>
</feature>
<evidence type="ECO:0000256" key="13">
    <source>
        <dbReference type="ARBA" id="ARBA00022989"/>
    </source>
</evidence>
<keyword evidence="7" id="KW-0997">Cell inner membrane</keyword>
<organism evidence="19 20">
    <name type="scientific">Sulfuricaulis limicola</name>
    <dbReference type="NCBI Taxonomy" id="1620215"/>
    <lineage>
        <taxon>Bacteria</taxon>
        <taxon>Pseudomonadati</taxon>
        <taxon>Pseudomonadota</taxon>
        <taxon>Gammaproteobacteria</taxon>
        <taxon>Acidiferrobacterales</taxon>
        <taxon>Acidiferrobacteraceae</taxon>
        <taxon>Sulfuricaulis</taxon>
    </lineage>
</organism>
<dbReference type="InterPro" id="IPR029044">
    <property type="entry name" value="Nucleotide-diphossugar_trans"/>
</dbReference>
<keyword evidence="10" id="KW-0808">Transferase</keyword>
<dbReference type="GO" id="GO:0030244">
    <property type="term" value="P:cellulose biosynthetic process"/>
    <property type="evidence" value="ECO:0007669"/>
    <property type="project" value="UniProtKB-KW"/>
</dbReference>